<evidence type="ECO:0000313" key="2">
    <source>
        <dbReference type="EMBL" id="PAV72909.1"/>
    </source>
</evidence>
<evidence type="ECO:0000313" key="3">
    <source>
        <dbReference type="Proteomes" id="UP000218231"/>
    </source>
</evidence>
<feature type="region of interest" description="Disordered" evidence="1">
    <location>
        <begin position="404"/>
        <end position="423"/>
    </location>
</feature>
<gene>
    <name evidence="2" type="ORF">WR25_21026</name>
</gene>
<accession>A0A2A2KGC9</accession>
<comment type="caution">
    <text evidence="2">The sequence shown here is derived from an EMBL/GenBank/DDBJ whole genome shotgun (WGS) entry which is preliminary data.</text>
</comment>
<dbReference type="EMBL" id="LIAE01008681">
    <property type="protein sequence ID" value="PAV72909.1"/>
    <property type="molecule type" value="Genomic_DNA"/>
</dbReference>
<dbReference type="AlphaFoldDB" id="A0A2A2KGC9"/>
<protein>
    <submittedName>
        <fullName evidence="2">Uncharacterized protein</fullName>
    </submittedName>
</protein>
<feature type="region of interest" description="Disordered" evidence="1">
    <location>
        <begin position="973"/>
        <end position="997"/>
    </location>
</feature>
<keyword evidence="3" id="KW-1185">Reference proteome</keyword>
<name>A0A2A2KGC9_9BILA</name>
<sequence>MLRSVRLERQFQAAAIGLVADVAAFEGRVGRQRQGRVAGAVRQARRHLAPVAVLVRDRERRAQRGAAGEARQEHVRPVLEIVDVIGRGERAQALRIAVELQAGAGLDAAIAVLRRGERRAGAGFRGRREVDAVGAHRDARAEAQRLAAGIVGRADFARQRQGVVAGAQVEGGAQERAGAAGARLIDAGAGLHVERGAERATDAAVQRALDQLAARGLAGVRLAVDLGVGKAEAQHAGVVDLRLDPRRDVEAVEPVTPGLRDRAGHRCARPVEIAARQIDRGVFGQDVFLQRRRRRVADHRGLARHRDLIGGKFHGLADHCDRTALERLGRHRRDALAIEARHIVGRDGADRALGRLGARREAFQCRLDRRCRLEVEAAIDAQQRIIRGRPVAIEQAGIGHLHRRVGDDAGLSPKRGSRAVGRSVTVPPLSTARLVAIRSDEPGRPTSTRYWLPAAKVVVPATVSVPIAPTLPGATMPPLAAVSEARLPVPPMVPPPIAVSAERVSAPLTRGGAGQRDVHLRRAPARLQVDARRVEILRARDEDVGDEAGVVIREAAHQHRREARHVGRRHRRAGQHAIARAGDGQVLLHVGLQLRIGLGEYELREIDAEDVGVGRDDAGDAAGVAVGIGTGEACAIGERDADRLLREEGVDRRILQRAQRRGAVDRRIHGARVLGLDPGAIERGDVEGRHDLAARRGDTPGRGLAAQAGAGIGIAAGLVIDHRQPVRAQAQVVERRHRVEAGMCARVVTGREDDEHVVLEDGVVEAVEGLREGRPRLRQRQRVGRRGADAPAVVDDAHLAGVGEVNDVLARRRDRRRAVDADVARPEEVAGREVDRRGQDVGAIGIAEHHAIGGAVARNGAGDVRAMVAPRRARVDLAVVAIAGRGRGAQAGDLAGAGEGGMAEQHAAIVDADRLPGAVETQDIGIFHAHERLRIIDLELRVVAPRGEGGVIVGRARAVGHIIAARRWRRGSAGLRGGRQRGEHRPQSQSGQRQTQRRTIRLHGHIDSPGSDAAASVLCR</sequence>
<evidence type="ECO:0000256" key="1">
    <source>
        <dbReference type="SAM" id="MobiDB-lite"/>
    </source>
</evidence>
<organism evidence="2 3">
    <name type="scientific">Diploscapter pachys</name>
    <dbReference type="NCBI Taxonomy" id="2018661"/>
    <lineage>
        <taxon>Eukaryota</taxon>
        <taxon>Metazoa</taxon>
        <taxon>Ecdysozoa</taxon>
        <taxon>Nematoda</taxon>
        <taxon>Chromadorea</taxon>
        <taxon>Rhabditida</taxon>
        <taxon>Rhabditina</taxon>
        <taxon>Rhabditomorpha</taxon>
        <taxon>Rhabditoidea</taxon>
        <taxon>Rhabditidae</taxon>
        <taxon>Diploscapter</taxon>
    </lineage>
</organism>
<dbReference type="Proteomes" id="UP000218231">
    <property type="component" value="Unassembled WGS sequence"/>
</dbReference>
<proteinExistence type="predicted"/>
<reference evidence="2 3" key="1">
    <citation type="journal article" date="2017" name="Curr. Biol.">
        <title>Genome architecture and evolution of a unichromosomal asexual nematode.</title>
        <authorList>
            <person name="Fradin H."/>
            <person name="Zegar C."/>
            <person name="Gutwein M."/>
            <person name="Lucas J."/>
            <person name="Kovtun M."/>
            <person name="Corcoran D."/>
            <person name="Baugh L.R."/>
            <person name="Kiontke K."/>
            <person name="Gunsalus K."/>
            <person name="Fitch D.H."/>
            <person name="Piano F."/>
        </authorList>
    </citation>
    <scope>NUCLEOTIDE SEQUENCE [LARGE SCALE GENOMIC DNA]</scope>
    <source>
        <strain evidence="2">PF1309</strain>
    </source>
</reference>